<name>A0A938X5P5_9FIRM</name>
<dbReference type="Proteomes" id="UP000774750">
    <property type="component" value="Unassembled WGS sequence"/>
</dbReference>
<dbReference type="Pfam" id="PF19553">
    <property type="entry name" value="DUF6076"/>
    <property type="match status" value="1"/>
</dbReference>
<sequence length="321" mass="37432">MNQPYGLYVIAEKDGRIKRKLVTKSGTETVDSVSVKDELINFSARDMRTYLYFMKETEKCADAITEAIYENNGEINMDHFDAYLKEVNIFLESLKPEPVIQTLTQAFLEDSVQEDDGSAMFICEAMPEIQYCIQELYAFKIVLDNIFLDYMKDGKIDGGRYPFMSHSEFKTIHLLDGTVKTQYLFRAPVKYYVFLLMQFLSENPMIARCENCGNFFVPKTRKKTLYCDRIIADGKTCKQVAPKQKHKQLAESDPVIEAYDRTQRKMYKRLERAADMPFQNVRYMDYEMYDNWMKTAQNAKKDYIAGNLTAEEALEIIEVND</sequence>
<evidence type="ECO:0000313" key="1">
    <source>
        <dbReference type="EMBL" id="MBM6920270.1"/>
    </source>
</evidence>
<accession>A0A938X5P5</accession>
<dbReference type="AlphaFoldDB" id="A0A938X5P5"/>
<protein>
    <submittedName>
        <fullName evidence="1">Uncharacterized protein</fullName>
    </submittedName>
</protein>
<gene>
    <name evidence="1" type="ORF">H6A12_03735</name>
</gene>
<dbReference type="InterPro" id="IPR045722">
    <property type="entry name" value="DUF6076"/>
</dbReference>
<comment type="caution">
    <text evidence="1">The sequence shown here is derived from an EMBL/GenBank/DDBJ whole genome shotgun (WGS) entry which is preliminary data.</text>
</comment>
<keyword evidence="2" id="KW-1185">Reference proteome</keyword>
<dbReference type="EMBL" id="JACJKY010000004">
    <property type="protein sequence ID" value="MBM6920270.1"/>
    <property type="molecule type" value="Genomic_DNA"/>
</dbReference>
<organism evidence="1 2">
    <name type="scientific">Merdimmobilis hominis</name>
    <dbReference type="NCBI Taxonomy" id="2897707"/>
    <lineage>
        <taxon>Bacteria</taxon>
        <taxon>Bacillati</taxon>
        <taxon>Bacillota</taxon>
        <taxon>Clostridia</taxon>
        <taxon>Eubacteriales</taxon>
        <taxon>Oscillospiraceae</taxon>
        <taxon>Merdimmobilis</taxon>
    </lineage>
</organism>
<dbReference type="RefSeq" id="WP_204444899.1">
    <property type="nucleotide sequence ID" value="NZ_JACJKY010000004.1"/>
</dbReference>
<reference evidence="1" key="1">
    <citation type="submission" date="2020-08" db="EMBL/GenBank/DDBJ databases">
        <authorList>
            <person name="Cejkova D."/>
            <person name="Kubasova T."/>
            <person name="Jahodarova E."/>
            <person name="Rychlik I."/>
        </authorList>
    </citation>
    <scope>NUCLEOTIDE SEQUENCE</scope>
    <source>
        <strain evidence="1">An559</strain>
    </source>
</reference>
<proteinExistence type="predicted"/>
<evidence type="ECO:0000313" key="2">
    <source>
        <dbReference type="Proteomes" id="UP000774750"/>
    </source>
</evidence>
<reference evidence="1" key="2">
    <citation type="journal article" date="2021" name="Sci. Rep.">
        <title>The distribution of antibiotic resistance genes in chicken gut microbiota commensals.</title>
        <authorList>
            <person name="Juricova H."/>
            <person name="Matiasovicova J."/>
            <person name="Kubasova T."/>
            <person name="Cejkova D."/>
            <person name="Rychlik I."/>
        </authorList>
    </citation>
    <scope>NUCLEOTIDE SEQUENCE</scope>
    <source>
        <strain evidence="1">An559</strain>
    </source>
</reference>